<proteinExistence type="predicted"/>
<protein>
    <recommendedName>
        <fullName evidence="4">SH3 domain-containing protein</fullName>
    </recommendedName>
</protein>
<organism evidence="5 6">
    <name type="scientific">Candidula unifasciata</name>
    <dbReference type="NCBI Taxonomy" id="100452"/>
    <lineage>
        <taxon>Eukaryota</taxon>
        <taxon>Metazoa</taxon>
        <taxon>Spiralia</taxon>
        <taxon>Lophotrochozoa</taxon>
        <taxon>Mollusca</taxon>
        <taxon>Gastropoda</taxon>
        <taxon>Heterobranchia</taxon>
        <taxon>Euthyneura</taxon>
        <taxon>Panpulmonata</taxon>
        <taxon>Eupulmonata</taxon>
        <taxon>Stylommatophora</taxon>
        <taxon>Helicina</taxon>
        <taxon>Helicoidea</taxon>
        <taxon>Geomitridae</taxon>
        <taxon>Candidula</taxon>
    </lineage>
</organism>
<dbReference type="AlphaFoldDB" id="A0A8S3YR55"/>
<keyword evidence="6" id="KW-1185">Reference proteome</keyword>
<feature type="non-terminal residue" evidence="5">
    <location>
        <position position="1"/>
    </location>
</feature>
<evidence type="ECO:0000259" key="4">
    <source>
        <dbReference type="PROSITE" id="PS50002"/>
    </source>
</evidence>
<comment type="caution">
    <text evidence="5">The sequence shown here is derived from an EMBL/GenBank/DDBJ whole genome shotgun (WGS) entry which is preliminary data.</text>
</comment>
<dbReference type="EMBL" id="CAJHNH020000740">
    <property type="protein sequence ID" value="CAG5119594.1"/>
    <property type="molecule type" value="Genomic_DNA"/>
</dbReference>
<dbReference type="PROSITE" id="PS50002">
    <property type="entry name" value="SH3"/>
    <property type="match status" value="1"/>
</dbReference>
<gene>
    <name evidence="5" type="ORF">CUNI_LOCUS5152</name>
</gene>
<sequence length="244" mass="26807">NIQDVTVVMEDYAASSPREVSVLRGQQVEIIDASPGQVDWCLVRTFPADGADCSQGLVPMSVLKPMSYLQTPGGRNSIDLDDSMGNAEGTSSPVSKRRTSFKKWLTTPVRKLSHGRIDKQGMLLDAQKTLQKVDRMAITNPLYADRDSASGEITSTAEPTIVPQVAQKAQLDSTNEEEEPAQDIEMPPPMEIQEHSFKQESKEVSTDDVTAKLVSSEISLAGRSGFHSFIYSFIHYPVVSLYVI</sequence>
<dbReference type="InterPro" id="IPR036028">
    <property type="entry name" value="SH3-like_dom_sf"/>
</dbReference>
<accession>A0A8S3YR55</accession>
<evidence type="ECO:0000313" key="6">
    <source>
        <dbReference type="Proteomes" id="UP000678393"/>
    </source>
</evidence>
<dbReference type="Proteomes" id="UP000678393">
    <property type="component" value="Unassembled WGS sequence"/>
</dbReference>
<name>A0A8S3YR55_9EUPU</name>
<keyword evidence="1 2" id="KW-0728">SH3 domain</keyword>
<reference evidence="5" key="1">
    <citation type="submission" date="2021-04" db="EMBL/GenBank/DDBJ databases">
        <authorList>
            <consortium name="Molecular Ecology Group"/>
        </authorList>
    </citation>
    <scope>NUCLEOTIDE SEQUENCE</scope>
</reference>
<dbReference type="InterPro" id="IPR001452">
    <property type="entry name" value="SH3_domain"/>
</dbReference>
<evidence type="ECO:0000313" key="5">
    <source>
        <dbReference type="EMBL" id="CAG5119594.1"/>
    </source>
</evidence>
<feature type="domain" description="SH3" evidence="4">
    <location>
        <begin position="1"/>
        <end position="68"/>
    </location>
</feature>
<evidence type="ECO:0000256" key="1">
    <source>
        <dbReference type="ARBA" id="ARBA00022443"/>
    </source>
</evidence>
<evidence type="ECO:0000256" key="3">
    <source>
        <dbReference type="SAM" id="MobiDB-lite"/>
    </source>
</evidence>
<dbReference type="SUPFAM" id="SSF50044">
    <property type="entry name" value="SH3-domain"/>
    <property type="match status" value="1"/>
</dbReference>
<feature type="region of interest" description="Disordered" evidence="3">
    <location>
        <begin position="74"/>
        <end position="99"/>
    </location>
</feature>
<dbReference type="Gene3D" id="2.30.30.40">
    <property type="entry name" value="SH3 Domains"/>
    <property type="match status" value="1"/>
</dbReference>
<dbReference type="OrthoDB" id="4680325at2759"/>
<evidence type="ECO:0000256" key="2">
    <source>
        <dbReference type="PROSITE-ProRule" id="PRU00192"/>
    </source>
</evidence>